<dbReference type="CDD" id="cd24006">
    <property type="entry name" value="ASKHA_NBD_PPX_GppA"/>
    <property type="match status" value="1"/>
</dbReference>
<dbReference type="PANTHER" id="PTHR30005">
    <property type="entry name" value="EXOPOLYPHOSPHATASE"/>
    <property type="match status" value="1"/>
</dbReference>
<evidence type="ECO:0000313" key="4">
    <source>
        <dbReference type="EMBL" id="HJA70425.1"/>
    </source>
</evidence>
<reference evidence="4" key="2">
    <citation type="submission" date="2021-04" db="EMBL/GenBank/DDBJ databases">
        <authorList>
            <person name="Gilroy R."/>
        </authorList>
    </citation>
    <scope>NUCLEOTIDE SEQUENCE</scope>
    <source>
        <strain evidence="4">CHK178-16964</strain>
    </source>
</reference>
<feature type="domain" description="Ppx/GppA phosphatase C-terminal" evidence="3">
    <location>
        <begin position="323"/>
        <end position="459"/>
    </location>
</feature>
<dbReference type="Gene3D" id="1.10.3210.10">
    <property type="entry name" value="Hypothetical protein af1432"/>
    <property type="match status" value="1"/>
</dbReference>
<dbReference type="Pfam" id="PF02541">
    <property type="entry name" value="Ppx-GppA"/>
    <property type="match status" value="1"/>
</dbReference>
<evidence type="ECO:0000256" key="1">
    <source>
        <dbReference type="ARBA" id="ARBA00007125"/>
    </source>
</evidence>
<comment type="similarity">
    <text evidence="1">Belongs to the GppA/Ppx family.</text>
</comment>
<proteinExistence type="inferred from homology"/>
<dbReference type="Pfam" id="PF21447">
    <property type="entry name" value="Ppx-GppA_III"/>
    <property type="match status" value="1"/>
</dbReference>
<dbReference type="GO" id="GO:0016462">
    <property type="term" value="F:pyrophosphatase activity"/>
    <property type="evidence" value="ECO:0007669"/>
    <property type="project" value="TreeGrafter"/>
</dbReference>
<dbReference type="InterPro" id="IPR043129">
    <property type="entry name" value="ATPase_NBD"/>
</dbReference>
<dbReference type="EMBL" id="DWZA01000021">
    <property type="protein sequence ID" value="HJA70425.1"/>
    <property type="molecule type" value="Genomic_DNA"/>
</dbReference>
<evidence type="ECO:0000259" key="3">
    <source>
        <dbReference type="Pfam" id="PF21447"/>
    </source>
</evidence>
<sequence>MAVKLFAAIDVGSFELEMGIYQISPKDGIKEIDRVRHMIPLGKDTFNEGKIGYDLAQEMCRVLADFAKIMAGYQVDGYKAYATSAMREAQNNQIILDQIKVQTGLDVRIISNSEQRLLSYKAIAAREAEFNKMIEKGTAIVDVGFGSMQLSLFDKAALISTHNLSLGALRMREMIAGIQAADEDRIRLMEEIVDNELFTFRKLYLKDREIKNIIGAGEGLLYLARKTGEQARNYINAEEMMILYNKLAKMNLSQMQETFGVNAEYATLLMPIGMIYKRVMELTGAELFWIPSIRMGDGMAAEYADEKKIIKSQHDFSSDIITAARNMAKRYKCHMSHIQSVEKYALEIFDAMKKIHGLGKRERLLLQIAANLHSCGKFVSMRDTSECAYNIIMSTEIIGLSHEERKVIANTVRFNQQPFSYEAVRENMILVAKLVAILRLANSMDRSHRQKLAECKVTVKDGELVVGTGYEGDITLERLAFEHKIEFFEEIYGIRPVLKQKRRV</sequence>
<protein>
    <submittedName>
        <fullName evidence="4">Exopolyphosphatase</fullName>
    </submittedName>
</protein>
<gene>
    <name evidence="4" type="ORF">IAA07_02455</name>
</gene>
<dbReference type="InterPro" id="IPR050273">
    <property type="entry name" value="GppA/Ppx_hydrolase"/>
</dbReference>
<organism evidence="4 5">
    <name type="scientific">Candidatus Lachnoclostridium stercoravium</name>
    <dbReference type="NCBI Taxonomy" id="2838633"/>
    <lineage>
        <taxon>Bacteria</taxon>
        <taxon>Bacillati</taxon>
        <taxon>Bacillota</taxon>
        <taxon>Clostridia</taxon>
        <taxon>Lachnospirales</taxon>
        <taxon>Lachnospiraceae</taxon>
    </lineage>
</organism>
<dbReference type="InterPro" id="IPR048950">
    <property type="entry name" value="Ppx_GppA_C"/>
</dbReference>
<dbReference type="PANTHER" id="PTHR30005:SF0">
    <property type="entry name" value="RETROGRADE REGULATION PROTEIN 2"/>
    <property type="match status" value="1"/>
</dbReference>
<accession>A0A9D2HF55</accession>
<comment type="caution">
    <text evidence="4">The sequence shown here is derived from an EMBL/GenBank/DDBJ whole genome shotgun (WGS) entry which is preliminary data.</text>
</comment>
<reference evidence="4" key="1">
    <citation type="journal article" date="2021" name="PeerJ">
        <title>Extensive microbial diversity within the chicken gut microbiome revealed by metagenomics and culture.</title>
        <authorList>
            <person name="Gilroy R."/>
            <person name="Ravi A."/>
            <person name="Getino M."/>
            <person name="Pursley I."/>
            <person name="Horton D.L."/>
            <person name="Alikhan N.F."/>
            <person name="Baker D."/>
            <person name="Gharbi K."/>
            <person name="Hall N."/>
            <person name="Watson M."/>
            <person name="Adriaenssens E.M."/>
            <person name="Foster-Nyarko E."/>
            <person name="Jarju S."/>
            <person name="Secka A."/>
            <person name="Antonio M."/>
            <person name="Oren A."/>
            <person name="Chaudhuri R.R."/>
            <person name="La Ragione R."/>
            <person name="Hildebrand F."/>
            <person name="Pallen M.J."/>
        </authorList>
    </citation>
    <scope>NUCLEOTIDE SEQUENCE</scope>
    <source>
        <strain evidence="4">CHK178-16964</strain>
    </source>
</reference>
<dbReference type="AlphaFoldDB" id="A0A9D2HF55"/>
<evidence type="ECO:0000259" key="2">
    <source>
        <dbReference type="Pfam" id="PF02541"/>
    </source>
</evidence>
<dbReference type="Gene3D" id="3.30.420.150">
    <property type="entry name" value="Exopolyphosphatase. Domain 2"/>
    <property type="match status" value="1"/>
</dbReference>
<dbReference type="SUPFAM" id="SSF53067">
    <property type="entry name" value="Actin-like ATPase domain"/>
    <property type="match status" value="2"/>
</dbReference>
<dbReference type="InterPro" id="IPR003695">
    <property type="entry name" value="Ppx_GppA_N"/>
</dbReference>
<dbReference type="SUPFAM" id="SSF109604">
    <property type="entry name" value="HD-domain/PDEase-like"/>
    <property type="match status" value="1"/>
</dbReference>
<dbReference type="Gene3D" id="3.30.420.40">
    <property type="match status" value="1"/>
</dbReference>
<evidence type="ECO:0000313" key="5">
    <source>
        <dbReference type="Proteomes" id="UP000823900"/>
    </source>
</evidence>
<name>A0A9D2HF55_9FIRM</name>
<feature type="domain" description="Ppx/GppA phosphatase N-terminal" evidence="2">
    <location>
        <begin position="29"/>
        <end position="281"/>
    </location>
</feature>
<dbReference type="Proteomes" id="UP000823900">
    <property type="component" value="Unassembled WGS sequence"/>
</dbReference>